<dbReference type="PANTHER" id="PTHR30136">
    <property type="entry name" value="HELIX-TURN-HELIX TRANSCRIPTIONAL REGULATOR, ICLR FAMILY"/>
    <property type="match status" value="1"/>
</dbReference>
<dbReference type="PANTHER" id="PTHR30136:SF34">
    <property type="entry name" value="TRANSCRIPTIONAL REGULATOR"/>
    <property type="match status" value="1"/>
</dbReference>
<keyword evidence="2" id="KW-0238">DNA-binding</keyword>
<dbReference type="SUPFAM" id="SSF55781">
    <property type="entry name" value="GAF domain-like"/>
    <property type="match status" value="1"/>
</dbReference>
<dbReference type="SMART" id="SM00346">
    <property type="entry name" value="HTH_ICLR"/>
    <property type="match status" value="1"/>
</dbReference>
<protein>
    <submittedName>
        <fullName evidence="6">Helix-turn-helix domain-containing protein</fullName>
    </submittedName>
</protein>
<dbReference type="STRING" id="32002.BVK87_22625"/>
<evidence type="ECO:0000256" key="1">
    <source>
        <dbReference type="ARBA" id="ARBA00023015"/>
    </source>
</evidence>
<dbReference type="Gene3D" id="3.30.450.40">
    <property type="match status" value="1"/>
</dbReference>
<organism evidence="6 7">
    <name type="scientific">Achromobacter denitrificans</name>
    <name type="common">Alcaligenes denitrificans</name>
    <dbReference type="NCBI Taxonomy" id="32002"/>
    <lineage>
        <taxon>Bacteria</taxon>
        <taxon>Pseudomonadati</taxon>
        <taxon>Pseudomonadota</taxon>
        <taxon>Betaproteobacteria</taxon>
        <taxon>Burkholderiales</taxon>
        <taxon>Alcaligenaceae</taxon>
        <taxon>Achromobacter</taxon>
    </lineage>
</organism>
<dbReference type="Gene3D" id="1.10.10.10">
    <property type="entry name" value="Winged helix-like DNA-binding domain superfamily/Winged helix DNA-binding domain"/>
    <property type="match status" value="1"/>
</dbReference>
<name>A0A427WHM8_ACHDE</name>
<feature type="domain" description="HTH iclR-type" evidence="4">
    <location>
        <begin position="20"/>
        <end position="80"/>
    </location>
</feature>
<feature type="domain" description="IclR-ED" evidence="5">
    <location>
        <begin position="81"/>
        <end position="264"/>
    </location>
</feature>
<evidence type="ECO:0000256" key="3">
    <source>
        <dbReference type="ARBA" id="ARBA00023163"/>
    </source>
</evidence>
<dbReference type="RefSeq" id="WP_125285043.1">
    <property type="nucleotide sequence ID" value="NZ_CADIKP010000002.1"/>
</dbReference>
<dbReference type="PROSITE" id="PS51077">
    <property type="entry name" value="HTH_ICLR"/>
    <property type="match status" value="1"/>
</dbReference>
<dbReference type="PROSITE" id="PS51078">
    <property type="entry name" value="ICLR_ED"/>
    <property type="match status" value="1"/>
</dbReference>
<evidence type="ECO:0000259" key="4">
    <source>
        <dbReference type="PROSITE" id="PS51077"/>
    </source>
</evidence>
<dbReference type="Pfam" id="PF01614">
    <property type="entry name" value="IclR_C"/>
    <property type="match status" value="1"/>
</dbReference>
<evidence type="ECO:0000313" key="7">
    <source>
        <dbReference type="Proteomes" id="UP000509782"/>
    </source>
</evidence>
<dbReference type="InterPro" id="IPR036390">
    <property type="entry name" value="WH_DNA-bd_sf"/>
</dbReference>
<sequence length="264" mass="28346">MPNIPSEQTWGLPKGSDQFVEAFARGLAVIRAFGPGHQALTLSEVAERTGLTPAGARRLLYTLVTLGYARNEERRFSLTPAVLELGYAYLSSLSWRDIARHAVEAFMRDTGEICTVSVLDGDDVVYVARAEMPSPLSRRLGVGERLPTHATSSGHVLLAGASVQEREAFLARAPFERHTQHTLVDAAPLRRAIDDAAAAGYALASEQLELGICGLAVPILDERGRVVAALTTSLNLARHDLGEIPAKFCPKLREAAAQVGQALG</sequence>
<dbReference type="InterPro" id="IPR029016">
    <property type="entry name" value="GAF-like_dom_sf"/>
</dbReference>
<keyword evidence="1" id="KW-0805">Transcription regulation</keyword>
<dbReference type="AlphaFoldDB" id="A0A427WHM8"/>
<evidence type="ECO:0000256" key="2">
    <source>
        <dbReference type="ARBA" id="ARBA00023125"/>
    </source>
</evidence>
<dbReference type="InterPro" id="IPR005471">
    <property type="entry name" value="Tscrpt_reg_IclR_N"/>
</dbReference>
<dbReference type="Proteomes" id="UP000509782">
    <property type="component" value="Chromosome"/>
</dbReference>
<dbReference type="SUPFAM" id="SSF46785">
    <property type="entry name" value="Winged helix' DNA-binding domain"/>
    <property type="match status" value="1"/>
</dbReference>
<dbReference type="GO" id="GO:0045892">
    <property type="term" value="P:negative regulation of DNA-templated transcription"/>
    <property type="evidence" value="ECO:0007669"/>
    <property type="project" value="TreeGrafter"/>
</dbReference>
<dbReference type="Pfam" id="PF09339">
    <property type="entry name" value="HTH_IclR"/>
    <property type="match status" value="1"/>
</dbReference>
<accession>A0A427WHM8</accession>
<dbReference type="InterPro" id="IPR050707">
    <property type="entry name" value="HTH_MetabolicPath_Reg"/>
</dbReference>
<gene>
    <name evidence="6" type="ORF">FOC81_06470</name>
</gene>
<evidence type="ECO:0000259" key="5">
    <source>
        <dbReference type="PROSITE" id="PS51078"/>
    </source>
</evidence>
<evidence type="ECO:0000313" key="6">
    <source>
        <dbReference type="EMBL" id="QKQ46348.1"/>
    </source>
</evidence>
<proteinExistence type="predicted"/>
<dbReference type="EMBL" id="CP054569">
    <property type="protein sequence ID" value="QKQ46348.1"/>
    <property type="molecule type" value="Genomic_DNA"/>
</dbReference>
<reference evidence="6 7" key="1">
    <citation type="submission" date="2020-05" db="EMBL/GenBank/DDBJ databases">
        <title>FDA dAtabase for Regulatory Grade micrObial Sequences (FDA-ARGOS): Supporting development and validation of Infectious Disease Dx tests.</title>
        <authorList>
            <person name="Sproer C."/>
            <person name="Gronow S."/>
            <person name="Severitt S."/>
            <person name="Schroder I."/>
            <person name="Tallon L."/>
            <person name="Sadzewicz L."/>
            <person name="Zhao X."/>
            <person name="Vavikolanu K."/>
            <person name="Mehta A."/>
            <person name="Aluvathingal J."/>
            <person name="Nadendla S."/>
            <person name="Myers T."/>
            <person name="Yan Y."/>
            <person name="Sichtig H."/>
        </authorList>
    </citation>
    <scope>NUCLEOTIDE SEQUENCE [LARGE SCALE GENOMIC DNA]</scope>
    <source>
        <strain evidence="6 7">FDAARGOS_787</strain>
    </source>
</reference>
<dbReference type="OrthoDB" id="9807558at2"/>
<dbReference type="GO" id="GO:0003677">
    <property type="term" value="F:DNA binding"/>
    <property type="evidence" value="ECO:0007669"/>
    <property type="project" value="UniProtKB-KW"/>
</dbReference>
<dbReference type="InterPro" id="IPR036388">
    <property type="entry name" value="WH-like_DNA-bd_sf"/>
</dbReference>
<dbReference type="InterPro" id="IPR014757">
    <property type="entry name" value="Tscrpt_reg_IclR_C"/>
</dbReference>
<keyword evidence="3" id="KW-0804">Transcription</keyword>
<dbReference type="GO" id="GO:0003700">
    <property type="term" value="F:DNA-binding transcription factor activity"/>
    <property type="evidence" value="ECO:0007669"/>
    <property type="project" value="TreeGrafter"/>
</dbReference>